<dbReference type="Gene3D" id="3.40.50.980">
    <property type="match status" value="2"/>
</dbReference>
<evidence type="ECO:0000256" key="1">
    <source>
        <dbReference type="ARBA" id="ARBA00001957"/>
    </source>
</evidence>
<dbReference type="EMBL" id="CP048104">
    <property type="protein sequence ID" value="QKG84495.1"/>
    <property type="molecule type" value="Genomic_DNA"/>
</dbReference>
<keyword evidence="5" id="KW-0045">Antibiotic biosynthesis</keyword>
<dbReference type="InterPro" id="IPR000873">
    <property type="entry name" value="AMP-dep_synth/lig_dom"/>
</dbReference>
<dbReference type="InterPro" id="IPR020845">
    <property type="entry name" value="AMP-binding_CS"/>
</dbReference>
<dbReference type="PANTHER" id="PTHR45527">
    <property type="entry name" value="NONRIBOSOMAL PEPTIDE SYNTHETASE"/>
    <property type="match status" value="1"/>
</dbReference>
<dbReference type="Pfam" id="PF00550">
    <property type="entry name" value="PP-binding"/>
    <property type="match status" value="1"/>
</dbReference>
<sequence length="625" mass="70696">MIENEWKMDGRRGGDSSTLFPSQCIHRLFEERVEETPTGVAISDGDRQLTYEELNRRSNQLAWYLRRKGIDEGSLLGVCMDQSPEMVVSFLAILKAGCAYVPLDPSYPDERLHWMAEDTRIPLLLTQSKHLSRLSGMALTLVCPDLEDHLINQEREDNLSVETNINSLAYVIYTSGSTGKPKGVMVSQKAINRLVLNTNYIQIKREHKVGQASNCSFDAATFEIWGALLNGAELVILSKDMLLSSWRFAEALKEKQVDILFLTTALFNQLARDTPKAFQSLEYLLFGGEAVDCRWVRSVLQQGAPRFLLHVYGPTENTTFSTWYQVDEVAEDADTIPIGRPISHTWCAVLDESLQPVPVGEPGELYLGGEGLAQGYLHQSELTQERFVSIKGEVLYKTGDRVRQDNDRNIEFLGRVDDQIKIRGFRIEPGEIATVLNRHPDVLESVVISQEGEKNEKRLVAYLLAHSERQPSIHEIRRFLEDYLPDYMIPSFYVFMDEFPITPNGKLDKKALPKPGDEHRGLGSAIKKAEGPVEEELAKIWSELLGLSPISVDWNFLKIGGHSLLATQVLTRVRERFGMTIPLSLFFEHPTISQLARIIEKIILEEIEGMSEEQAEKMVKNISES</sequence>
<dbReference type="FunFam" id="1.10.1200.10:FF:000005">
    <property type="entry name" value="Nonribosomal peptide synthetase 1"/>
    <property type="match status" value="1"/>
</dbReference>
<dbReference type="FunFam" id="3.40.50.980:FF:000001">
    <property type="entry name" value="Non-ribosomal peptide synthetase"/>
    <property type="match status" value="1"/>
</dbReference>
<feature type="domain" description="Carrier" evidence="6">
    <location>
        <begin position="528"/>
        <end position="603"/>
    </location>
</feature>
<dbReference type="SUPFAM" id="SSF56801">
    <property type="entry name" value="Acetyl-CoA synthetase-like"/>
    <property type="match status" value="1"/>
</dbReference>
<organism evidence="7 8">
    <name type="scientific">Kroppenstedtia pulmonis</name>
    <dbReference type="NCBI Taxonomy" id="1380685"/>
    <lineage>
        <taxon>Bacteria</taxon>
        <taxon>Bacillati</taxon>
        <taxon>Bacillota</taxon>
        <taxon>Bacilli</taxon>
        <taxon>Bacillales</taxon>
        <taxon>Thermoactinomycetaceae</taxon>
        <taxon>Kroppenstedtia</taxon>
    </lineage>
</organism>
<dbReference type="RefSeq" id="WP_173222239.1">
    <property type="nucleotide sequence ID" value="NZ_CP048104.1"/>
</dbReference>
<dbReference type="InterPro" id="IPR020459">
    <property type="entry name" value="AMP-binding"/>
</dbReference>
<evidence type="ECO:0000256" key="3">
    <source>
        <dbReference type="ARBA" id="ARBA00022450"/>
    </source>
</evidence>
<evidence type="ECO:0000256" key="5">
    <source>
        <dbReference type="ARBA" id="ARBA00023194"/>
    </source>
</evidence>
<comment type="similarity">
    <text evidence="2">Belongs to the ATP-dependent AMP-binding enzyme family.</text>
</comment>
<dbReference type="Gene3D" id="2.30.38.10">
    <property type="entry name" value="Luciferase, Domain 3"/>
    <property type="match status" value="1"/>
</dbReference>
<accession>A0A7D4BHF3</accession>
<comment type="cofactor">
    <cofactor evidence="1">
        <name>pantetheine 4'-phosphate</name>
        <dbReference type="ChEBI" id="CHEBI:47942"/>
    </cofactor>
</comment>
<dbReference type="Proteomes" id="UP000503088">
    <property type="component" value="Chromosome"/>
</dbReference>
<dbReference type="PROSITE" id="PS00455">
    <property type="entry name" value="AMP_BINDING"/>
    <property type="match status" value="1"/>
</dbReference>
<evidence type="ECO:0000313" key="8">
    <source>
        <dbReference type="Proteomes" id="UP000503088"/>
    </source>
</evidence>
<dbReference type="InterPro" id="IPR020806">
    <property type="entry name" value="PKS_PP-bd"/>
</dbReference>
<dbReference type="Pfam" id="PF13193">
    <property type="entry name" value="AMP-binding_C"/>
    <property type="match status" value="1"/>
</dbReference>
<dbReference type="GO" id="GO:0017000">
    <property type="term" value="P:antibiotic biosynthetic process"/>
    <property type="evidence" value="ECO:0007669"/>
    <property type="project" value="UniProtKB-KW"/>
</dbReference>
<dbReference type="AlphaFoldDB" id="A0A7D4BHF3"/>
<dbReference type="CDD" id="cd12117">
    <property type="entry name" value="A_NRPS_Srf_like"/>
    <property type="match status" value="1"/>
</dbReference>
<dbReference type="Gene3D" id="1.10.1200.10">
    <property type="entry name" value="ACP-like"/>
    <property type="match status" value="1"/>
</dbReference>
<keyword evidence="8" id="KW-1185">Reference proteome</keyword>
<evidence type="ECO:0000313" key="7">
    <source>
        <dbReference type="EMBL" id="QKG84495.1"/>
    </source>
</evidence>
<protein>
    <submittedName>
        <fullName evidence="7">Non-ribosomal peptide synthetase</fullName>
    </submittedName>
</protein>
<dbReference type="PROSITE" id="PS00012">
    <property type="entry name" value="PHOSPHOPANTETHEINE"/>
    <property type="match status" value="1"/>
</dbReference>
<dbReference type="NCBIfam" id="TIGR01733">
    <property type="entry name" value="AA-adenyl-dom"/>
    <property type="match status" value="1"/>
</dbReference>
<dbReference type="PRINTS" id="PR00154">
    <property type="entry name" value="AMPBINDING"/>
</dbReference>
<dbReference type="InterPro" id="IPR025110">
    <property type="entry name" value="AMP-bd_C"/>
</dbReference>
<evidence type="ECO:0000256" key="2">
    <source>
        <dbReference type="ARBA" id="ARBA00006432"/>
    </source>
</evidence>
<dbReference type="SMART" id="SM00823">
    <property type="entry name" value="PKS_PP"/>
    <property type="match status" value="1"/>
</dbReference>
<dbReference type="InterPro" id="IPR009081">
    <property type="entry name" value="PP-bd_ACP"/>
</dbReference>
<gene>
    <name evidence="7" type="ORF">GXN76_08405</name>
</gene>
<dbReference type="PANTHER" id="PTHR45527:SF1">
    <property type="entry name" value="FATTY ACID SYNTHASE"/>
    <property type="match status" value="1"/>
</dbReference>
<dbReference type="GO" id="GO:0043041">
    <property type="term" value="P:amino acid activation for nonribosomal peptide biosynthetic process"/>
    <property type="evidence" value="ECO:0007669"/>
    <property type="project" value="TreeGrafter"/>
</dbReference>
<dbReference type="GO" id="GO:0031177">
    <property type="term" value="F:phosphopantetheine binding"/>
    <property type="evidence" value="ECO:0007669"/>
    <property type="project" value="InterPro"/>
</dbReference>
<dbReference type="InterPro" id="IPR036736">
    <property type="entry name" value="ACP-like_sf"/>
</dbReference>
<reference evidence="7 8" key="1">
    <citation type="submission" date="2020-01" db="EMBL/GenBank/DDBJ databases">
        <authorList>
            <person name="Gulvik C.A."/>
            <person name="Batra D.G."/>
        </authorList>
    </citation>
    <scope>NUCLEOTIDE SEQUENCE [LARGE SCALE GENOMIC DNA]</scope>
    <source>
        <strain evidence="7 8">W9323</strain>
    </source>
</reference>
<dbReference type="InterPro" id="IPR010071">
    <property type="entry name" value="AA_adenyl_dom"/>
</dbReference>
<keyword evidence="3" id="KW-0596">Phosphopantetheine</keyword>
<dbReference type="InterPro" id="IPR045851">
    <property type="entry name" value="AMP-bd_C_sf"/>
</dbReference>
<name>A0A7D4BHF3_9BACL</name>
<dbReference type="Gene3D" id="3.30.300.30">
    <property type="match status" value="1"/>
</dbReference>
<proteinExistence type="inferred from homology"/>
<dbReference type="GO" id="GO:0005737">
    <property type="term" value="C:cytoplasm"/>
    <property type="evidence" value="ECO:0007669"/>
    <property type="project" value="TreeGrafter"/>
</dbReference>
<dbReference type="KEGG" id="kpul:GXN76_08405"/>
<keyword evidence="4" id="KW-0597">Phosphoprotein</keyword>
<dbReference type="GO" id="GO:0044550">
    <property type="term" value="P:secondary metabolite biosynthetic process"/>
    <property type="evidence" value="ECO:0007669"/>
    <property type="project" value="UniProtKB-ARBA"/>
</dbReference>
<evidence type="ECO:0000256" key="4">
    <source>
        <dbReference type="ARBA" id="ARBA00022553"/>
    </source>
</evidence>
<evidence type="ECO:0000259" key="6">
    <source>
        <dbReference type="PROSITE" id="PS50075"/>
    </source>
</evidence>
<dbReference type="SUPFAM" id="SSF47336">
    <property type="entry name" value="ACP-like"/>
    <property type="match status" value="1"/>
</dbReference>
<dbReference type="Pfam" id="PF00501">
    <property type="entry name" value="AMP-binding"/>
    <property type="match status" value="1"/>
</dbReference>
<dbReference type="PROSITE" id="PS50075">
    <property type="entry name" value="CARRIER"/>
    <property type="match status" value="1"/>
</dbReference>
<dbReference type="FunFam" id="3.30.300.30:FF:000010">
    <property type="entry name" value="Enterobactin synthetase component F"/>
    <property type="match status" value="1"/>
</dbReference>
<dbReference type="FunFam" id="3.40.50.12780:FF:000012">
    <property type="entry name" value="Non-ribosomal peptide synthetase"/>
    <property type="match status" value="1"/>
</dbReference>
<dbReference type="InterPro" id="IPR006162">
    <property type="entry name" value="Ppantetheine_attach_site"/>
</dbReference>